<dbReference type="InterPro" id="IPR051340">
    <property type="entry name" value="Haloalkane_dehalogenase"/>
</dbReference>
<dbReference type="AlphaFoldDB" id="A0A6J6KKP3"/>
<reference evidence="3" key="1">
    <citation type="submission" date="2020-05" db="EMBL/GenBank/DDBJ databases">
        <authorList>
            <person name="Chiriac C."/>
            <person name="Salcher M."/>
            <person name="Ghai R."/>
            <person name="Kavagutti S V."/>
        </authorList>
    </citation>
    <scope>NUCLEOTIDE SEQUENCE</scope>
</reference>
<proteinExistence type="predicted"/>
<dbReference type="PRINTS" id="PR00412">
    <property type="entry name" value="EPOXHYDRLASE"/>
</dbReference>
<accession>A0A6J6KKP3</accession>
<evidence type="ECO:0000256" key="1">
    <source>
        <dbReference type="ARBA" id="ARBA00022801"/>
    </source>
</evidence>
<dbReference type="InterPro" id="IPR000073">
    <property type="entry name" value="AB_hydrolase_1"/>
</dbReference>
<dbReference type="Gene3D" id="3.40.50.1820">
    <property type="entry name" value="alpha/beta hydrolase"/>
    <property type="match status" value="1"/>
</dbReference>
<evidence type="ECO:0000313" key="3">
    <source>
        <dbReference type="EMBL" id="CAB4650231.1"/>
    </source>
</evidence>
<feature type="domain" description="AB hydrolase-1" evidence="2">
    <location>
        <begin position="47"/>
        <end position="181"/>
    </location>
</feature>
<dbReference type="SUPFAM" id="SSF53474">
    <property type="entry name" value="alpha/beta-Hydrolases"/>
    <property type="match status" value="1"/>
</dbReference>
<sequence length="307" mass="34032">MKTLRTPDERFANLAGYNFAPNYAEISDGQQGTLRVHYIDEGPRDANPVLLMHGEPSWCYLYRKMIPVLVAAGHRVIAPDLVGFGRSDKPTEQTDYSYARHVAWMHELLIDKLRLTHITFFGQDWGGLIGLRIVAAAPERFDRVVIGNTGLPVGKKVDFSANDAFMQWRNFSQTTPVFEVGKIVNMGSLSALSPEEIAAYDAPFPDETFKSGARIFPTFVPVTIDDPSNKDNEIAWGVLRKFERPFLCAFSDKDPVTAGAEKQFIREVPGAAGKPHTTIVGAGHFLQENQGPQLANIIVEFIAANPL</sequence>
<evidence type="ECO:0000259" key="2">
    <source>
        <dbReference type="Pfam" id="PF00561"/>
    </source>
</evidence>
<dbReference type="NCBIfam" id="NF002043">
    <property type="entry name" value="PRK00870.1"/>
    <property type="match status" value="1"/>
</dbReference>
<protein>
    <submittedName>
        <fullName evidence="3">Unannotated protein</fullName>
    </submittedName>
</protein>
<gene>
    <name evidence="3" type="ORF">UFOPK2195_00428</name>
</gene>
<organism evidence="3">
    <name type="scientific">freshwater metagenome</name>
    <dbReference type="NCBI Taxonomy" id="449393"/>
    <lineage>
        <taxon>unclassified sequences</taxon>
        <taxon>metagenomes</taxon>
        <taxon>ecological metagenomes</taxon>
    </lineage>
</organism>
<dbReference type="PANTHER" id="PTHR42977:SF3">
    <property type="entry name" value="AB HYDROLASE-1 DOMAIN-CONTAINING PROTEIN"/>
    <property type="match status" value="1"/>
</dbReference>
<dbReference type="PRINTS" id="PR00111">
    <property type="entry name" value="ABHYDROLASE"/>
</dbReference>
<dbReference type="InterPro" id="IPR029058">
    <property type="entry name" value="AB_hydrolase_fold"/>
</dbReference>
<dbReference type="PANTHER" id="PTHR42977">
    <property type="entry name" value="HYDROLASE-RELATED"/>
    <property type="match status" value="1"/>
</dbReference>
<dbReference type="EMBL" id="CAEZWH010000060">
    <property type="protein sequence ID" value="CAB4650231.1"/>
    <property type="molecule type" value="Genomic_DNA"/>
</dbReference>
<name>A0A6J6KKP3_9ZZZZ</name>
<dbReference type="Pfam" id="PF00561">
    <property type="entry name" value="Abhydrolase_1"/>
    <property type="match status" value="1"/>
</dbReference>
<dbReference type="InterPro" id="IPR000639">
    <property type="entry name" value="Epox_hydrolase-like"/>
</dbReference>
<keyword evidence="1" id="KW-0378">Hydrolase</keyword>
<dbReference type="GO" id="GO:0004301">
    <property type="term" value="F:epoxide hydrolase activity"/>
    <property type="evidence" value="ECO:0007669"/>
    <property type="project" value="TreeGrafter"/>
</dbReference>